<gene>
    <name evidence="6" type="ORF">MGL_0541</name>
</gene>
<keyword evidence="2" id="KW-0547">Nucleotide-binding</keyword>
<evidence type="ECO:0000256" key="3">
    <source>
        <dbReference type="ARBA" id="ARBA00022777"/>
    </source>
</evidence>
<dbReference type="NCBIfam" id="TIGR01351">
    <property type="entry name" value="adk"/>
    <property type="match status" value="1"/>
</dbReference>
<dbReference type="Gene3D" id="3.40.50.300">
    <property type="entry name" value="P-loop containing nucleotide triphosphate hydrolases"/>
    <property type="match status" value="1"/>
</dbReference>
<protein>
    <recommendedName>
        <fullName evidence="5">Adenylate kinase active site lid domain-containing protein</fullName>
    </recommendedName>
</protein>
<dbReference type="PANTHER" id="PTHR23359">
    <property type="entry name" value="NUCLEOTIDE KINASE"/>
    <property type="match status" value="1"/>
</dbReference>
<evidence type="ECO:0000256" key="1">
    <source>
        <dbReference type="ARBA" id="ARBA00022679"/>
    </source>
</evidence>
<dbReference type="Proteomes" id="UP000008837">
    <property type="component" value="Unassembled WGS sequence"/>
</dbReference>
<dbReference type="InterPro" id="IPR033690">
    <property type="entry name" value="Adenylat_kinase_CS"/>
</dbReference>
<keyword evidence="3 4" id="KW-0418">Kinase</keyword>
<dbReference type="InterPro" id="IPR027417">
    <property type="entry name" value="P-loop_NTPase"/>
</dbReference>
<dbReference type="SUPFAM" id="SSF52540">
    <property type="entry name" value="P-loop containing nucleoside triphosphate hydrolases"/>
    <property type="match status" value="1"/>
</dbReference>
<evidence type="ECO:0000256" key="2">
    <source>
        <dbReference type="ARBA" id="ARBA00022741"/>
    </source>
</evidence>
<comment type="caution">
    <text evidence="6">The sequence shown here is derived from an EMBL/GenBank/DDBJ whole genome shotgun (WGS) entry which is preliminary data.</text>
</comment>
<feature type="domain" description="Adenylate kinase active site lid" evidence="5">
    <location>
        <begin position="124"/>
        <end position="159"/>
    </location>
</feature>
<dbReference type="GO" id="GO:0005524">
    <property type="term" value="F:ATP binding"/>
    <property type="evidence" value="ECO:0007669"/>
    <property type="project" value="InterPro"/>
</dbReference>
<dbReference type="EMBL" id="AAYY01000001">
    <property type="protein sequence ID" value="EDP45552.1"/>
    <property type="molecule type" value="Genomic_DNA"/>
</dbReference>
<dbReference type="AlphaFoldDB" id="A8PQY5"/>
<dbReference type="GeneID" id="5857072"/>
<dbReference type="OMA" id="IKVENTM"/>
<dbReference type="PRINTS" id="PR00094">
    <property type="entry name" value="ADENYLTKNASE"/>
</dbReference>
<dbReference type="PROSITE" id="PS00113">
    <property type="entry name" value="ADENYLATE_KINASE"/>
    <property type="match status" value="1"/>
</dbReference>
<reference evidence="6 7" key="1">
    <citation type="journal article" date="2007" name="Proc. Natl. Acad. Sci. U.S.A.">
        <title>Dandruff-associated Malassezia genomes reveal convergent and divergent virulence traits shared with plant and human fungal pathogens.</title>
        <authorList>
            <person name="Xu J."/>
            <person name="Saunders C.W."/>
            <person name="Hu P."/>
            <person name="Grant R.A."/>
            <person name="Boekhout T."/>
            <person name="Kuramae E.E."/>
            <person name="Kronstad J.W."/>
            <person name="Deangelis Y.M."/>
            <person name="Reeder N.L."/>
            <person name="Johnstone K.R."/>
            <person name="Leland M."/>
            <person name="Fieno A.M."/>
            <person name="Begley W.M."/>
            <person name="Sun Y."/>
            <person name="Lacey M.P."/>
            <person name="Chaudhary T."/>
            <person name="Keough T."/>
            <person name="Chu L."/>
            <person name="Sears R."/>
            <person name="Yuan B."/>
            <person name="Dawson T.L.Jr."/>
        </authorList>
    </citation>
    <scope>NUCLEOTIDE SEQUENCE [LARGE SCALE GENOMIC DNA]</scope>
    <source>
        <strain evidence="7">ATCC MYA-4612 / CBS 7966</strain>
    </source>
</reference>
<dbReference type="InterPro" id="IPR000850">
    <property type="entry name" value="Adenylat/UMP-CMP_kin"/>
</dbReference>
<proteinExistence type="inferred from homology"/>
<dbReference type="VEuPathDB" id="FungiDB:MGL_0541"/>
<dbReference type="InterPro" id="IPR007862">
    <property type="entry name" value="Adenylate_kinase_lid-dom"/>
</dbReference>
<sequence length="223" mass="25378">MLMVGCPGSGKGTLSARIEKHFGVHFITAGDLLRWHIRHGTELGKQASESIRAGRLMPDATMMQLVAEKLHDMRETHWILDGFPRTEGQAQLLSEELYAAHCPLSLVVNLKVPESAILQRILQRWTHMPSGRVYNLSFNPPKTPGLDDLTGEPLEKREDDNPDTFKKRIDAFHTQTEPMIQHFRALRSPYDESLPLLVDMAGSTSNEIWPKLHQLIRERFPDL</sequence>
<organism evidence="6 7">
    <name type="scientific">Malassezia globosa (strain ATCC MYA-4612 / CBS 7966)</name>
    <name type="common">Dandruff-associated fungus</name>
    <dbReference type="NCBI Taxonomy" id="425265"/>
    <lineage>
        <taxon>Eukaryota</taxon>
        <taxon>Fungi</taxon>
        <taxon>Dikarya</taxon>
        <taxon>Basidiomycota</taxon>
        <taxon>Ustilaginomycotina</taxon>
        <taxon>Malasseziomycetes</taxon>
        <taxon>Malasseziales</taxon>
        <taxon>Malasseziaceae</taxon>
        <taxon>Malassezia</taxon>
    </lineage>
</organism>
<dbReference type="GO" id="GO:0004017">
    <property type="term" value="F:AMP kinase activity"/>
    <property type="evidence" value="ECO:0007669"/>
    <property type="project" value="InterPro"/>
</dbReference>
<evidence type="ECO:0000313" key="6">
    <source>
        <dbReference type="EMBL" id="EDP45552.1"/>
    </source>
</evidence>
<evidence type="ECO:0000259" key="5">
    <source>
        <dbReference type="Pfam" id="PF05191"/>
    </source>
</evidence>
<accession>A8PQY5</accession>
<dbReference type="CDD" id="cd01428">
    <property type="entry name" value="ADK"/>
    <property type="match status" value="1"/>
</dbReference>
<dbReference type="Pfam" id="PF00406">
    <property type="entry name" value="ADK"/>
    <property type="match status" value="1"/>
</dbReference>
<dbReference type="Pfam" id="PF05191">
    <property type="entry name" value="ADK_lid"/>
    <property type="match status" value="1"/>
</dbReference>
<dbReference type="FunFam" id="3.40.50.300:FF:000106">
    <property type="entry name" value="Adenylate kinase mitochondrial"/>
    <property type="match status" value="1"/>
</dbReference>
<dbReference type="HAMAP" id="MF_00235">
    <property type="entry name" value="Adenylate_kinase_Adk"/>
    <property type="match status" value="1"/>
</dbReference>
<dbReference type="InterPro" id="IPR006259">
    <property type="entry name" value="Adenyl_kin_sub"/>
</dbReference>
<name>A8PQY5_MALGO</name>
<keyword evidence="7" id="KW-1185">Reference proteome</keyword>
<dbReference type="STRING" id="425265.A8PQY5"/>
<dbReference type="RefSeq" id="XP_001732766.1">
    <property type="nucleotide sequence ID" value="XM_001732714.1"/>
</dbReference>
<dbReference type="KEGG" id="mgl:MGL_0541"/>
<evidence type="ECO:0000313" key="7">
    <source>
        <dbReference type="Proteomes" id="UP000008837"/>
    </source>
</evidence>
<dbReference type="OrthoDB" id="439792at2759"/>
<comment type="similarity">
    <text evidence="4">Belongs to the adenylate kinase family.</text>
</comment>
<dbReference type="InParanoid" id="A8PQY5"/>
<evidence type="ECO:0000256" key="4">
    <source>
        <dbReference type="RuleBase" id="RU003330"/>
    </source>
</evidence>
<keyword evidence="1 4" id="KW-0808">Transferase</keyword>